<name>A0ABP0MER9_9DINO</name>
<evidence type="ECO:0000313" key="2">
    <source>
        <dbReference type="EMBL" id="CAK9067445.1"/>
    </source>
</evidence>
<dbReference type="Pfam" id="PF13884">
    <property type="entry name" value="Peptidase_S74"/>
    <property type="match status" value="1"/>
</dbReference>
<keyword evidence="3" id="KW-1185">Reference proteome</keyword>
<gene>
    <name evidence="1" type="ORF">CCMP2556_LOCUS25530</name>
    <name evidence="2" type="ORF">CCMP2556_LOCUS33146</name>
</gene>
<dbReference type="EMBL" id="CAXAMN010022217">
    <property type="protein sequence ID" value="CAK9067445.1"/>
    <property type="molecule type" value="Genomic_DNA"/>
</dbReference>
<comment type="caution">
    <text evidence="1">The sequence shown here is derived from an EMBL/GenBank/DDBJ whole genome shotgun (WGS) entry which is preliminary data.</text>
</comment>
<evidence type="ECO:0000313" key="1">
    <source>
        <dbReference type="EMBL" id="CAK9050011.1"/>
    </source>
</evidence>
<evidence type="ECO:0000313" key="3">
    <source>
        <dbReference type="Proteomes" id="UP001642484"/>
    </source>
</evidence>
<dbReference type="EMBL" id="CAXAMN010017224">
    <property type="protein sequence ID" value="CAK9050011.1"/>
    <property type="molecule type" value="Genomic_DNA"/>
</dbReference>
<protein>
    <submittedName>
        <fullName evidence="1">Uncharacterized protein</fullName>
    </submittedName>
</protein>
<organism evidence="1 3">
    <name type="scientific">Durusdinium trenchii</name>
    <dbReference type="NCBI Taxonomy" id="1381693"/>
    <lineage>
        <taxon>Eukaryota</taxon>
        <taxon>Sar</taxon>
        <taxon>Alveolata</taxon>
        <taxon>Dinophyceae</taxon>
        <taxon>Suessiales</taxon>
        <taxon>Symbiodiniaceae</taxon>
        <taxon>Durusdinium</taxon>
    </lineage>
</organism>
<proteinExistence type="predicted"/>
<dbReference type="PROSITE" id="PS51688">
    <property type="entry name" value="ICA"/>
    <property type="match status" value="1"/>
</dbReference>
<reference evidence="1 3" key="1">
    <citation type="submission" date="2024-02" db="EMBL/GenBank/DDBJ databases">
        <authorList>
            <person name="Chen Y."/>
            <person name="Shah S."/>
            <person name="Dougan E. K."/>
            <person name="Thang M."/>
            <person name="Chan C."/>
        </authorList>
    </citation>
    <scope>NUCLEOTIDE SEQUENCE [LARGE SCALE GENOMIC DNA]</scope>
</reference>
<accession>A0ABP0MER9</accession>
<sequence>MGSSASALSLAHLGSSTSLKSYRRCGSTPSSFGVVRLASSLFVLDFNHSGSTSSARSLTRLGSCLSAAGTVQLPNTMAFASNSYIYYDSGTPMMRWYMSGTQVMSMDSSGGTLHGTWYYETALTASDRRLKKDIKPLQRTLRDLLSPQVRDALPKTEPQPAQPAAPLAKTVKTEKEAPEAGALWMLRQLRPVSYYFKTGVESKYMRFGFIADELETVVPQVVRNTQQDGLQDTKGVAYNDLIALLTAAAQGQQQVIERQQDRMDKLLSDFASLKTELVNLKQEEFDLPNLRGKKKTKSGKGAKPRARADASAPAADANATNSSNATNLTNTSEPGGLGSRR</sequence>
<dbReference type="InterPro" id="IPR030392">
    <property type="entry name" value="S74_ICA"/>
</dbReference>
<dbReference type="Proteomes" id="UP001642484">
    <property type="component" value="Unassembled WGS sequence"/>
</dbReference>